<feature type="transmembrane region" description="Helical" evidence="1">
    <location>
        <begin position="20"/>
        <end position="44"/>
    </location>
</feature>
<gene>
    <name evidence="2" type="ORF">V2E26_00240</name>
</gene>
<keyword evidence="1" id="KW-0812">Transmembrane</keyword>
<sequence>MSILRQLKDYPKSKKAYVAYWFIISIIILIPIAITALWITFFTLNAITNSFKTGNYPLYFGIISAILLTVWVSLFFIIKYIVKKHFAKIYKITKNKKINNKIKCWLGNKFYQADINLINDQFEENNKNFRI</sequence>
<dbReference type="RefSeq" id="WP_330463466.1">
    <property type="nucleotide sequence ID" value="NZ_CP143578.1"/>
</dbReference>
<protein>
    <submittedName>
        <fullName evidence="2">Uncharacterized protein</fullName>
    </submittedName>
</protein>
<name>A0ABZ2AK93_9BACT</name>
<organism evidence="2 3">
    <name type="scientific">Metamycoplasma gateae</name>
    <dbReference type="NCBI Taxonomy" id="35769"/>
    <lineage>
        <taxon>Bacteria</taxon>
        <taxon>Bacillati</taxon>
        <taxon>Mycoplasmatota</taxon>
        <taxon>Mycoplasmoidales</taxon>
        <taxon>Metamycoplasmataceae</taxon>
        <taxon>Metamycoplasma</taxon>
    </lineage>
</organism>
<dbReference type="EMBL" id="CP143578">
    <property type="protein sequence ID" value="WVN21428.1"/>
    <property type="molecule type" value="Genomic_DNA"/>
</dbReference>
<reference evidence="2" key="1">
    <citation type="submission" date="2024-01" db="EMBL/GenBank/DDBJ databases">
        <title>Complete genome sequence of Mycoplasma gateae strain 3700.</title>
        <authorList>
            <person name="Spergser J."/>
        </authorList>
    </citation>
    <scope>NUCLEOTIDE SEQUENCE [LARGE SCALE GENOMIC DNA]</scope>
    <source>
        <strain evidence="2">3700</strain>
    </source>
</reference>
<feature type="transmembrane region" description="Helical" evidence="1">
    <location>
        <begin position="56"/>
        <end position="82"/>
    </location>
</feature>
<evidence type="ECO:0000313" key="3">
    <source>
        <dbReference type="Proteomes" id="UP001431935"/>
    </source>
</evidence>
<accession>A0ABZ2AK93</accession>
<keyword evidence="3" id="KW-1185">Reference proteome</keyword>
<dbReference type="Proteomes" id="UP001431935">
    <property type="component" value="Chromosome"/>
</dbReference>
<keyword evidence="1" id="KW-0472">Membrane</keyword>
<evidence type="ECO:0000313" key="2">
    <source>
        <dbReference type="EMBL" id="WVN21428.1"/>
    </source>
</evidence>
<evidence type="ECO:0000256" key="1">
    <source>
        <dbReference type="SAM" id="Phobius"/>
    </source>
</evidence>
<proteinExistence type="predicted"/>
<keyword evidence="1" id="KW-1133">Transmembrane helix</keyword>